<evidence type="ECO:0000313" key="2">
    <source>
        <dbReference type="EMBL" id="SDY39200.1"/>
    </source>
</evidence>
<accession>A0A1H3JGT0</accession>
<proteinExistence type="predicted"/>
<dbReference type="PANTHER" id="PTHR14859">
    <property type="entry name" value="CALCOFLUOR WHITE HYPERSENSITIVE PROTEIN PRECURSOR"/>
    <property type="match status" value="1"/>
</dbReference>
<dbReference type="InterPro" id="IPR005135">
    <property type="entry name" value="Endo/exonuclease/phosphatase"/>
</dbReference>
<dbReference type="Proteomes" id="UP000242415">
    <property type="component" value="Unassembled WGS sequence"/>
</dbReference>
<dbReference type="InterPro" id="IPR051916">
    <property type="entry name" value="GPI-anchor_lipid_remodeler"/>
</dbReference>
<keyword evidence="2" id="KW-0540">Nuclease</keyword>
<dbReference type="GO" id="GO:0004527">
    <property type="term" value="F:exonuclease activity"/>
    <property type="evidence" value="ECO:0007669"/>
    <property type="project" value="UniProtKB-KW"/>
</dbReference>
<keyword evidence="2" id="KW-0269">Exonuclease</keyword>
<reference evidence="3" key="1">
    <citation type="submission" date="2016-10" db="EMBL/GenBank/DDBJ databases">
        <authorList>
            <person name="Varghese N."/>
            <person name="Submissions S."/>
        </authorList>
    </citation>
    <scope>NUCLEOTIDE SEQUENCE [LARGE SCALE GENOMIC DNA]</scope>
    <source>
        <strain evidence="3">DSM 45245</strain>
    </source>
</reference>
<dbReference type="Gene3D" id="3.60.10.10">
    <property type="entry name" value="Endonuclease/exonuclease/phosphatase"/>
    <property type="match status" value="1"/>
</dbReference>
<name>A0A1H3JGT0_9ACTN</name>
<keyword evidence="3" id="KW-1185">Reference proteome</keyword>
<dbReference type="Pfam" id="PF03372">
    <property type="entry name" value="Exo_endo_phos"/>
    <property type="match status" value="1"/>
</dbReference>
<sequence>MKVMTYNIKTGGRDGDGRSRLDEIIAVIDDQRPDVLALQELRGFGRRGLLDRFARALGMTPYLARSWVGQSVAVLLRPPGEALSAGPIRGPFLHAAARVVVDTDRGPLVVVGTHLDPFRGRRRLREARWIAARLRRDRMALLMGDLNSLDPWTDHAERIERLSARYRSRHMLPGPTDTVDTRAVAELERAGLVDLFRHAPGGGREHTAPTTEGGGHEFSGMRLDYILGTPAVAKLARACRVVEGGAAERASDHYPVVAELDLSFRPGRR</sequence>
<dbReference type="STRING" id="405436.SAMN05444365_102115"/>
<keyword evidence="2" id="KW-0378">Hydrolase</keyword>
<evidence type="ECO:0000259" key="1">
    <source>
        <dbReference type="Pfam" id="PF03372"/>
    </source>
</evidence>
<dbReference type="SUPFAM" id="SSF56219">
    <property type="entry name" value="DNase I-like"/>
    <property type="match status" value="1"/>
</dbReference>
<dbReference type="GO" id="GO:0006506">
    <property type="term" value="P:GPI anchor biosynthetic process"/>
    <property type="evidence" value="ECO:0007669"/>
    <property type="project" value="TreeGrafter"/>
</dbReference>
<evidence type="ECO:0000313" key="3">
    <source>
        <dbReference type="Proteomes" id="UP000242415"/>
    </source>
</evidence>
<dbReference type="InterPro" id="IPR036691">
    <property type="entry name" value="Endo/exonu/phosph_ase_sf"/>
</dbReference>
<protein>
    <submittedName>
        <fullName evidence="2">Exonuclease III</fullName>
    </submittedName>
</protein>
<dbReference type="PANTHER" id="PTHR14859:SF0">
    <property type="entry name" value="ENDONUCLEASE_EXONUCLEASE_PHOSPHATASE FAMILY PROTEIN, EXPRESSED"/>
    <property type="match status" value="1"/>
</dbReference>
<dbReference type="EMBL" id="FNPH01000002">
    <property type="protein sequence ID" value="SDY39200.1"/>
    <property type="molecule type" value="Genomic_DNA"/>
</dbReference>
<gene>
    <name evidence="2" type="ORF">SAMN05444365_102115</name>
</gene>
<feature type="domain" description="Endonuclease/exonuclease/phosphatase" evidence="1">
    <location>
        <begin position="4"/>
        <end position="253"/>
    </location>
</feature>
<organism evidence="2 3">
    <name type="scientific">Micromonospora pattaloongensis</name>
    <dbReference type="NCBI Taxonomy" id="405436"/>
    <lineage>
        <taxon>Bacteria</taxon>
        <taxon>Bacillati</taxon>
        <taxon>Actinomycetota</taxon>
        <taxon>Actinomycetes</taxon>
        <taxon>Micromonosporales</taxon>
        <taxon>Micromonosporaceae</taxon>
        <taxon>Micromonospora</taxon>
    </lineage>
</organism>
<dbReference type="AlphaFoldDB" id="A0A1H3JGT0"/>
<dbReference type="GO" id="GO:0016020">
    <property type="term" value="C:membrane"/>
    <property type="evidence" value="ECO:0007669"/>
    <property type="project" value="GOC"/>
</dbReference>